<evidence type="ECO:0000313" key="15">
    <source>
        <dbReference type="Proteomes" id="UP001652700"/>
    </source>
</evidence>
<dbReference type="CTD" id="136025734"/>
<keyword evidence="4 11" id="KW-0863">Zinc-finger</keyword>
<keyword evidence="6 9" id="KW-0804">Transcription</keyword>
<dbReference type="OrthoDB" id="10056816at2759"/>
<keyword evidence="7 9" id="KW-0539">Nucleus</keyword>
<comment type="similarity">
    <text evidence="9">Belongs to the archaeal rpoM/eukaryotic RPA12/RPB9/RPC11 RNA polymerase family.</text>
</comment>
<dbReference type="FunCoup" id="A0A6P7FS84">
    <property type="interactions" value="1347"/>
</dbReference>
<feature type="domain" description="TFIIS-type" evidence="13">
    <location>
        <begin position="85"/>
        <end position="125"/>
    </location>
</feature>
<evidence type="ECO:0000256" key="12">
    <source>
        <dbReference type="SAM" id="MobiDB-lite"/>
    </source>
</evidence>
<dbReference type="GO" id="GO:0006363">
    <property type="term" value="P:termination of RNA polymerase I transcription"/>
    <property type="evidence" value="ECO:0007669"/>
    <property type="project" value="TreeGrafter"/>
</dbReference>
<feature type="binding site" evidence="10">
    <location>
        <position position="92"/>
    </location>
    <ligand>
        <name>Zn(2+)</name>
        <dbReference type="ChEBI" id="CHEBI:29105"/>
        <label>2</label>
    </ligand>
</feature>
<dbReference type="Proteomes" id="UP001652700">
    <property type="component" value="Unplaced"/>
</dbReference>
<dbReference type="GO" id="GO:0005736">
    <property type="term" value="C:RNA polymerase I complex"/>
    <property type="evidence" value="ECO:0007669"/>
    <property type="project" value="TreeGrafter"/>
</dbReference>
<dbReference type="PROSITE" id="PS01030">
    <property type="entry name" value="RNA_POL_M_15KD"/>
    <property type="match status" value="1"/>
</dbReference>
<reference evidence="14" key="2">
    <citation type="submission" date="2025-05" db="UniProtKB">
        <authorList>
            <consortium name="EnsemblMetazoa"/>
        </authorList>
    </citation>
    <scope>IDENTIFICATION</scope>
</reference>
<dbReference type="InterPro" id="IPR012164">
    <property type="entry name" value="Rpa12/Rpb9/Rpc10/TFS"/>
</dbReference>
<dbReference type="PANTHER" id="PTHR11239">
    <property type="entry name" value="DNA-DIRECTED RNA POLYMERASE"/>
    <property type="match status" value="1"/>
</dbReference>
<feature type="binding site" evidence="10">
    <location>
        <position position="34"/>
    </location>
    <ligand>
        <name>Zn(2+)</name>
        <dbReference type="ChEBI" id="CHEBI:29105"/>
        <label>1</label>
    </ligand>
</feature>
<comment type="subcellular location">
    <subcellularLocation>
        <location evidence="1">Nucleus</location>
        <location evidence="1">Nucleolus</location>
    </subcellularLocation>
</comment>
<dbReference type="InterPro" id="IPR001222">
    <property type="entry name" value="Znf_TFIIS"/>
</dbReference>
<dbReference type="RefSeq" id="XP_028137657.1">
    <property type="nucleotide sequence ID" value="XM_028281856.1"/>
</dbReference>
<dbReference type="GeneID" id="114332119"/>
<dbReference type="PROSITE" id="PS00466">
    <property type="entry name" value="ZF_TFIIS_1"/>
    <property type="match status" value="1"/>
</dbReference>
<dbReference type="Gene3D" id="2.20.25.10">
    <property type="match status" value="1"/>
</dbReference>
<feature type="zinc finger region" description="C4-type" evidence="11">
    <location>
        <begin position="13"/>
        <end position="34"/>
    </location>
</feature>
<dbReference type="InterPro" id="IPR019761">
    <property type="entry name" value="DNA-dir_RNA_pol-M_15_CS"/>
</dbReference>
<evidence type="ECO:0000256" key="8">
    <source>
        <dbReference type="ARBA" id="ARBA00044497"/>
    </source>
</evidence>
<dbReference type="EnsemblMetazoa" id="XM_028281856.2">
    <property type="protein sequence ID" value="XP_028137657.1"/>
    <property type="gene ID" value="LOC114332119"/>
</dbReference>
<organism evidence="16">
    <name type="scientific">Diabrotica virgifera virgifera</name>
    <name type="common">western corn rootworm</name>
    <dbReference type="NCBI Taxonomy" id="50390"/>
    <lineage>
        <taxon>Eukaryota</taxon>
        <taxon>Metazoa</taxon>
        <taxon>Ecdysozoa</taxon>
        <taxon>Arthropoda</taxon>
        <taxon>Hexapoda</taxon>
        <taxon>Insecta</taxon>
        <taxon>Pterygota</taxon>
        <taxon>Neoptera</taxon>
        <taxon>Endopterygota</taxon>
        <taxon>Coleoptera</taxon>
        <taxon>Polyphaga</taxon>
        <taxon>Cucujiformia</taxon>
        <taxon>Chrysomeloidea</taxon>
        <taxon>Chrysomelidae</taxon>
        <taxon>Galerucinae</taxon>
        <taxon>Diabroticina</taxon>
        <taxon>Diabroticites</taxon>
        <taxon>Diabrotica</taxon>
    </lineage>
</organism>
<dbReference type="PIRSF" id="PIRSF005586">
    <property type="entry name" value="RNApol_RpoM"/>
    <property type="match status" value="1"/>
</dbReference>
<evidence type="ECO:0000259" key="13">
    <source>
        <dbReference type="PROSITE" id="PS51133"/>
    </source>
</evidence>
<dbReference type="InParanoid" id="A0A6P7FS84"/>
<dbReference type="GO" id="GO:0003676">
    <property type="term" value="F:nucleic acid binding"/>
    <property type="evidence" value="ECO:0007669"/>
    <property type="project" value="InterPro"/>
</dbReference>
<evidence type="ECO:0000256" key="7">
    <source>
        <dbReference type="ARBA" id="ARBA00023242"/>
    </source>
</evidence>
<dbReference type="PANTHER" id="PTHR11239:SF14">
    <property type="entry name" value="DNA-DIRECTED RNA POLYMERASE I SUBUNIT RPA12"/>
    <property type="match status" value="1"/>
</dbReference>
<gene>
    <name evidence="16" type="primary">LOC114332119</name>
</gene>
<evidence type="ECO:0000256" key="1">
    <source>
        <dbReference type="ARBA" id="ARBA00004604"/>
    </source>
</evidence>
<evidence type="ECO:0000256" key="10">
    <source>
        <dbReference type="PIRSR" id="PIRSR005586-1"/>
    </source>
</evidence>
<evidence type="ECO:0000256" key="9">
    <source>
        <dbReference type="PIRNR" id="PIRNR005586"/>
    </source>
</evidence>
<name>A0A6P7FS84_DIAVI</name>
<dbReference type="CDD" id="cd10507">
    <property type="entry name" value="Zn-ribbon_RPA12"/>
    <property type="match status" value="1"/>
</dbReference>
<feature type="compositionally biased region" description="Basic and acidic residues" evidence="12">
    <location>
        <begin position="67"/>
        <end position="76"/>
    </location>
</feature>
<feature type="binding site" evidence="10">
    <location>
        <position position="120"/>
    </location>
    <ligand>
        <name>Zn(2+)</name>
        <dbReference type="ChEBI" id="CHEBI:29105"/>
        <label>2</label>
    </ligand>
</feature>
<feature type="binding site" evidence="10">
    <location>
        <position position="13"/>
    </location>
    <ligand>
        <name>Zn(2+)</name>
        <dbReference type="ChEBI" id="CHEBI:29105"/>
        <label>1</label>
    </ligand>
</feature>
<dbReference type="SUPFAM" id="SSF57783">
    <property type="entry name" value="Zinc beta-ribbon"/>
    <property type="match status" value="1"/>
</dbReference>
<evidence type="ECO:0000256" key="5">
    <source>
        <dbReference type="ARBA" id="ARBA00022833"/>
    </source>
</evidence>
<evidence type="ECO:0000256" key="4">
    <source>
        <dbReference type="ARBA" id="ARBA00022771"/>
    </source>
</evidence>
<keyword evidence="5 10" id="KW-0862">Zinc</keyword>
<keyword evidence="3 10" id="KW-0479">Metal-binding</keyword>
<accession>A0A6P7FS84</accession>
<evidence type="ECO:0000256" key="6">
    <source>
        <dbReference type="ARBA" id="ARBA00023163"/>
    </source>
</evidence>
<proteinExistence type="inferred from homology"/>
<feature type="binding site" evidence="10">
    <location>
        <position position="89"/>
    </location>
    <ligand>
        <name>Zn(2+)</name>
        <dbReference type="ChEBI" id="CHEBI:29105"/>
        <label>2</label>
    </ligand>
</feature>
<dbReference type="KEGG" id="dvv:114332119"/>
<comment type="function">
    <text evidence="8">Core component of RNA polymerase I (Pol I), a DNA-dependent RNA polymerase which synthesizes ribosomal RNA precursors using the four ribonucleoside triphosphates as substrates. Can mediate Pol I proofreading of the nascent RNA transcript. Anchors into the Pol I active site to monitor transcription fidelity and cleave mis-incorporated 5'-ribonucleotides.</text>
</comment>
<evidence type="ECO:0000256" key="3">
    <source>
        <dbReference type="ARBA" id="ARBA00022723"/>
    </source>
</evidence>
<comment type="function">
    <text evidence="9">DNA-dependent RNA polymerase catalyzes the transcription of DNA into RNA using the four ribonucleoside triphosphates as substrates.</text>
</comment>
<evidence type="ECO:0000313" key="14">
    <source>
        <dbReference type="EnsemblMetazoa" id="XP_028137657.1"/>
    </source>
</evidence>
<dbReference type="AlphaFoldDB" id="A0A6P7FS84"/>
<dbReference type="PROSITE" id="PS51133">
    <property type="entry name" value="ZF_TFIIS_2"/>
    <property type="match status" value="1"/>
</dbReference>
<evidence type="ECO:0000313" key="16">
    <source>
        <dbReference type="RefSeq" id="XP_028137657.1"/>
    </source>
</evidence>
<sequence>MSNSSFNRIPGFCPDCGSILPPLQAKGGVTCYACARVFVEDAEEVFGNSKVQYTITFNSREAKKKNLKEDKRQKENNDDDEGPVVDRKCPKCGNDKMSYATLQLRSADEGQTVFYTCTKCKYKESENS</sequence>
<feature type="region of interest" description="Disordered" evidence="12">
    <location>
        <begin position="64"/>
        <end position="87"/>
    </location>
</feature>
<evidence type="ECO:0000256" key="11">
    <source>
        <dbReference type="PIRSR" id="PIRSR005586-2"/>
    </source>
</evidence>
<keyword evidence="2 9" id="KW-0240">DNA-directed RNA polymerase</keyword>
<dbReference type="GO" id="GO:0008270">
    <property type="term" value="F:zinc ion binding"/>
    <property type="evidence" value="ECO:0007669"/>
    <property type="project" value="UniProtKB-KW"/>
</dbReference>
<feature type="binding site" evidence="10">
    <location>
        <position position="117"/>
    </location>
    <ligand>
        <name>Zn(2+)</name>
        <dbReference type="ChEBI" id="CHEBI:29105"/>
        <label>2</label>
    </ligand>
</feature>
<reference evidence="16" key="1">
    <citation type="submission" date="2025-04" db="UniProtKB">
        <authorList>
            <consortium name="RefSeq"/>
        </authorList>
    </citation>
    <scope>IDENTIFICATION</scope>
    <source>
        <tissue evidence="16">Whole insect</tissue>
    </source>
</reference>
<dbReference type="Pfam" id="PF01096">
    <property type="entry name" value="Zn_ribbon_TFIIS"/>
    <property type="match status" value="1"/>
</dbReference>
<feature type="binding site" evidence="10">
    <location>
        <position position="16"/>
    </location>
    <ligand>
        <name>Zn(2+)</name>
        <dbReference type="ChEBI" id="CHEBI:29105"/>
        <label>1</label>
    </ligand>
</feature>
<protein>
    <recommendedName>
        <fullName evidence="9">DNA-directed RNA polymerase subunit</fullName>
    </recommendedName>
</protein>
<dbReference type="SMART" id="SM00440">
    <property type="entry name" value="ZnF_C2C2"/>
    <property type="match status" value="1"/>
</dbReference>
<dbReference type="GO" id="GO:0003899">
    <property type="term" value="F:DNA-directed RNA polymerase activity"/>
    <property type="evidence" value="ECO:0007669"/>
    <property type="project" value="InterPro"/>
</dbReference>
<dbReference type="InterPro" id="IPR034004">
    <property type="entry name" value="Zn_ribbon_RPA12_C"/>
</dbReference>
<keyword evidence="15" id="KW-1185">Reference proteome</keyword>
<evidence type="ECO:0000256" key="2">
    <source>
        <dbReference type="ARBA" id="ARBA00022478"/>
    </source>
</evidence>
<feature type="binding site" evidence="10">
    <location>
        <position position="31"/>
    </location>
    <ligand>
        <name>Zn(2+)</name>
        <dbReference type="ChEBI" id="CHEBI:29105"/>
        <label>1</label>
    </ligand>
</feature>